<evidence type="ECO:0000259" key="1">
    <source>
        <dbReference type="Pfam" id="PF07238"/>
    </source>
</evidence>
<feature type="domain" description="PilZ" evidence="1">
    <location>
        <begin position="10"/>
        <end position="112"/>
    </location>
</feature>
<organism evidence="2 3">
    <name type="scientific">Halovibrio salipaludis</name>
    <dbReference type="NCBI Taxonomy" id="2032626"/>
    <lineage>
        <taxon>Bacteria</taxon>
        <taxon>Pseudomonadati</taxon>
        <taxon>Pseudomonadota</taxon>
        <taxon>Gammaproteobacteria</taxon>
        <taxon>Oceanospirillales</taxon>
        <taxon>Halomonadaceae</taxon>
        <taxon>Halovibrio</taxon>
    </lineage>
</organism>
<dbReference type="RefSeq" id="WP_095616381.1">
    <property type="nucleotide sequence ID" value="NZ_NSKD01000001.1"/>
</dbReference>
<dbReference type="GO" id="GO:0035438">
    <property type="term" value="F:cyclic-di-GMP binding"/>
    <property type="evidence" value="ECO:0007669"/>
    <property type="project" value="InterPro"/>
</dbReference>
<protein>
    <recommendedName>
        <fullName evidence="1">PilZ domain-containing protein</fullName>
    </recommendedName>
</protein>
<proteinExistence type="predicted"/>
<dbReference type="Proteomes" id="UP000218896">
    <property type="component" value="Unassembled WGS sequence"/>
</dbReference>
<name>A0A2A2FC74_9GAMM</name>
<sequence length="149" mass="17215">MATAAPLYDERRHLQRFPAAELEVRLKPGRSRFRRGEVVEAADFTREGVAIITSRKLRMGQKVLVDLTLRLDRSELHQNRLVAVVTNVRAEGEQHRYGLKFDFRANGTMRALETQARLGRMEGILERIQKMKARHRSGEDLIRTYSDQG</sequence>
<keyword evidence="3" id="KW-1185">Reference proteome</keyword>
<accession>A0A2A2FC74</accession>
<dbReference type="Pfam" id="PF07238">
    <property type="entry name" value="PilZ"/>
    <property type="match status" value="1"/>
</dbReference>
<dbReference type="EMBL" id="NSKD01000001">
    <property type="protein sequence ID" value="PAU82287.1"/>
    <property type="molecule type" value="Genomic_DNA"/>
</dbReference>
<dbReference type="OrthoDB" id="6367597at2"/>
<dbReference type="Gene3D" id="2.40.10.220">
    <property type="entry name" value="predicted glycosyltransferase like domains"/>
    <property type="match status" value="1"/>
</dbReference>
<reference evidence="2 3" key="1">
    <citation type="submission" date="2017-08" db="EMBL/GenBank/DDBJ databases">
        <title>Halovibrio sewagensis sp. nov., isolated from wastewater of high salinity.</title>
        <authorList>
            <person name="Dong X."/>
            <person name="Zhang G."/>
        </authorList>
    </citation>
    <scope>NUCLEOTIDE SEQUENCE [LARGE SCALE GENOMIC DNA]</scope>
    <source>
        <strain evidence="2 3">YL5-2</strain>
    </source>
</reference>
<dbReference type="InterPro" id="IPR009875">
    <property type="entry name" value="PilZ_domain"/>
</dbReference>
<evidence type="ECO:0000313" key="3">
    <source>
        <dbReference type="Proteomes" id="UP000218896"/>
    </source>
</evidence>
<dbReference type="SUPFAM" id="SSF141371">
    <property type="entry name" value="PilZ domain-like"/>
    <property type="match status" value="1"/>
</dbReference>
<evidence type="ECO:0000313" key="2">
    <source>
        <dbReference type="EMBL" id="PAU82287.1"/>
    </source>
</evidence>
<gene>
    <name evidence="2" type="ORF">CK501_03835</name>
</gene>
<dbReference type="AlphaFoldDB" id="A0A2A2FC74"/>
<comment type="caution">
    <text evidence="2">The sequence shown here is derived from an EMBL/GenBank/DDBJ whole genome shotgun (WGS) entry which is preliminary data.</text>
</comment>